<dbReference type="SUPFAM" id="SSF55031">
    <property type="entry name" value="Bacterial exopeptidase dimerisation domain"/>
    <property type="match status" value="1"/>
</dbReference>
<dbReference type="CDD" id="cd03892">
    <property type="entry name" value="M20_peptT"/>
    <property type="match status" value="1"/>
</dbReference>
<dbReference type="NCBIfam" id="TIGR01882">
    <property type="entry name" value="peptidase-T"/>
    <property type="match status" value="1"/>
</dbReference>
<protein>
    <recommendedName>
        <fullName evidence="9">Peptidase T</fullName>
        <ecNumber evidence="9">3.4.11.4</ecNumber>
    </recommendedName>
    <alternativeName>
        <fullName evidence="9">Aminotripeptidase</fullName>
        <shortName evidence="9">Tripeptidase</shortName>
    </alternativeName>
    <alternativeName>
        <fullName evidence="9">Tripeptide aminopeptidase</fullName>
    </alternativeName>
</protein>
<keyword evidence="5 9" id="KW-0479">Metal-binding</keyword>
<evidence type="ECO:0000313" key="14">
    <source>
        <dbReference type="Proteomes" id="UP000033115"/>
    </source>
</evidence>
<evidence type="ECO:0000313" key="13">
    <source>
        <dbReference type="EMBL" id="AKA68339.1"/>
    </source>
</evidence>
<keyword evidence="7 9" id="KW-0862">Zinc</keyword>
<dbReference type="PANTHER" id="PTHR42994">
    <property type="entry name" value="PEPTIDASE T"/>
    <property type="match status" value="1"/>
</dbReference>
<dbReference type="Pfam" id="PF07687">
    <property type="entry name" value="M20_dimer"/>
    <property type="match status" value="1"/>
</dbReference>
<dbReference type="GO" id="GO:0006508">
    <property type="term" value="P:proteolysis"/>
    <property type="evidence" value="ECO:0007669"/>
    <property type="project" value="UniProtKB-UniRule"/>
</dbReference>
<feature type="binding site" evidence="9 11">
    <location>
        <position position="141"/>
    </location>
    <ligand>
        <name>Zn(2+)</name>
        <dbReference type="ChEBI" id="CHEBI:29105"/>
        <label>2</label>
    </ligand>
</feature>
<dbReference type="Proteomes" id="UP000033115">
    <property type="component" value="Chromosome"/>
</dbReference>
<feature type="binding site" evidence="9 11">
    <location>
        <position position="380"/>
    </location>
    <ligand>
        <name>Zn(2+)</name>
        <dbReference type="ChEBI" id="CHEBI:29105"/>
        <label>2</label>
    </ligand>
</feature>
<dbReference type="PIRSF" id="PIRSF037215">
    <property type="entry name" value="Peptidase_M20B"/>
    <property type="match status" value="1"/>
</dbReference>
<comment type="function">
    <text evidence="9">Cleaves the N-terminal amino acid of tripeptides.</text>
</comment>
<accession>A0A0E3JZI7</accession>
<comment type="similarity">
    <text evidence="2 9">Belongs to the peptidase M20B family.</text>
</comment>
<keyword evidence="4 9" id="KW-0645">Protease</keyword>
<keyword evidence="14" id="KW-1185">Reference proteome</keyword>
<sequence length="408" mass="46087">MSKVVERFIKYVKYDTRSDENSITHPTTLGQLQLGKELVRELEEIGMEDICLDENGYIMATLPANIDKDVPVVGFIAHMDTSPQVSGTNVKPKFVENYNGEYIILNEEKNIILSPKDFPELKNYIGKTLITSDGTTLLGADDKAGIAEIITAMDFLIKNPKIKHGTIRIAFTTDEEIGKIGEYFDIEKFKADLAYTVDDEAIGQLKYENFNAANAKITINGRSVHTAEAKGRMVNSLRIASELMNMFPENETPENTEGFEGFYHVEAINGNVEETKIHCLIRDFEDRKFEERKEFIEKIVQDLNKKYGEGTVGLEIIEQYRNMKEKIEAVKYIVDIAIEAMKEVNIFPDVTPLRGGTDGARLSYMGLPTPNISAGGHNFHSKYEYISTYAMEKAVEVILKIIELFAEM</sequence>
<dbReference type="NCBIfam" id="NF003976">
    <property type="entry name" value="PRK05469.1"/>
    <property type="match status" value="1"/>
</dbReference>
<dbReference type="GO" id="GO:0005829">
    <property type="term" value="C:cytosol"/>
    <property type="evidence" value="ECO:0007669"/>
    <property type="project" value="TreeGrafter"/>
</dbReference>
<proteinExistence type="inferred from homology"/>
<feature type="binding site" evidence="9 11">
    <location>
        <position position="78"/>
    </location>
    <ligand>
        <name>Zn(2+)</name>
        <dbReference type="ChEBI" id="CHEBI:29105"/>
        <label>1</label>
    </ligand>
</feature>
<dbReference type="HOGENOM" id="CLU_053676_0_0_9"/>
<evidence type="ECO:0000256" key="9">
    <source>
        <dbReference type="HAMAP-Rule" id="MF_00550"/>
    </source>
</evidence>
<keyword evidence="6 9" id="KW-0378">Hydrolase</keyword>
<feature type="binding site" evidence="9 11">
    <location>
        <position position="176"/>
    </location>
    <ligand>
        <name>Zn(2+)</name>
        <dbReference type="ChEBI" id="CHEBI:29105"/>
        <label>2</label>
    </ligand>
</feature>
<dbReference type="Gene3D" id="3.40.630.10">
    <property type="entry name" value="Zn peptidases"/>
    <property type="match status" value="1"/>
</dbReference>
<comment type="catalytic activity">
    <reaction evidence="1 9">
        <text>Release of the N-terminal residue from a tripeptide.</text>
        <dbReference type="EC" id="3.4.11.4"/>
    </reaction>
</comment>
<dbReference type="InterPro" id="IPR011650">
    <property type="entry name" value="Peptidase_M20_dimer"/>
</dbReference>
<feature type="binding site" evidence="9 11">
    <location>
        <position position="141"/>
    </location>
    <ligand>
        <name>Zn(2+)</name>
        <dbReference type="ChEBI" id="CHEBI:29105"/>
        <label>1</label>
    </ligand>
</feature>
<reference evidence="13 14" key="1">
    <citation type="journal article" date="2015" name="J. Biotechnol.">
        <title>Complete genome sequence of a malodorant-producing acetogen, Clostridium scatologenes ATCC 25775(T).</title>
        <authorList>
            <person name="Zhu Z."/>
            <person name="Guo T."/>
            <person name="Zheng H."/>
            <person name="Song T."/>
            <person name="Ouyang P."/>
            <person name="Xie J."/>
        </authorList>
    </citation>
    <scope>NUCLEOTIDE SEQUENCE [LARGE SCALE GENOMIC DNA]</scope>
    <source>
        <strain evidence="13 14">ATCC 25775</strain>
    </source>
</reference>
<evidence type="ECO:0000259" key="12">
    <source>
        <dbReference type="Pfam" id="PF07687"/>
    </source>
</evidence>
<evidence type="ECO:0000256" key="1">
    <source>
        <dbReference type="ARBA" id="ARBA00000870"/>
    </source>
</evidence>
<dbReference type="GO" id="GO:0045148">
    <property type="term" value="F:tripeptide aminopeptidase activity"/>
    <property type="evidence" value="ECO:0007669"/>
    <property type="project" value="UniProtKB-UniRule"/>
</dbReference>
<dbReference type="SUPFAM" id="SSF53187">
    <property type="entry name" value="Zn-dependent exopeptidases"/>
    <property type="match status" value="1"/>
</dbReference>
<evidence type="ECO:0000256" key="3">
    <source>
        <dbReference type="ARBA" id="ARBA00022438"/>
    </source>
</evidence>
<dbReference type="STRING" id="1548.CSCA_1214"/>
<keyword evidence="9" id="KW-0963">Cytoplasm</keyword>
<comment type="cofactor">
    <cofactor evidence="9 11">
        <name>Zn(2+)</name>
        <dbReference type="ChEBI" id="CHEBI:29105"/>
    </cofactor>
    <text evidence="9 11">Binds 2 Zn(2+) ions per subunit.</text>
</comment>
<dbReference type="GO" id="GO:0008237">
    <property type="term" value="F:metallopeptidase activity"/>
    <property type="evidence" value="ECO:0007669"/>
    <property type="project" value="UniProtKB-KW"/>
</dbReference>
<evidence type="ECO:0000256" key="4">
    <source>
        <dbReference type="ARBA" id="ARBA00022670"/>
    </source>
</evidence>
<dbReference type="RefSeq" id="WP_029163778.1">
    <property type="nucleotide sequence ID" value="NZ_CP009933.1"/>
</dbReference>
<dbReference type="EMBL" id="CP009933">
    <property type="protein sequence ID" value="AKA68339.1"/>
    <property type="molecule type" value="Genomic_DNA"/>
</dbReference>
<feature type="domain" description="Peptidase M20 dimerisation" evidence="12">
    <location>
        <begin position="207"/>
        <end position="310"/>
    </location>
</feature>
<dbReference type="EC" id="3.4.11.4" evidence="9"/>
<dbReference type="MEROPS" id="M20.003"/>
<dbReference type="KEGG" id="csq:CSCA_1214"/>
<evidence type="ECO:0000256" key="2">
    <source>
        <dbReference type="ARBA" id="ARBA00009692"/>
    </source>
</evidence>
<dbReference type="GO" id="GO:0043171">
    <property type="term" value="P:peptide catabolic process"/>
    <property type="evidence" value="ECO:0007669"/>
    <property type="project" value="UniProtKB-UniRule"/>
</dbReference>
<dbReference type="NCBIfam" id="NF009920">
    <property type="entry name" value="PRK13381.1"/>
    <property type="match status" value="1"/>
</dbReference>
<feature type="binding site" evidence="9 11">
    <location>
        <position position="198"/>
    </location>
    <ligand>
        <name>Zn(2+)</name>
        <dbReference type="ChEBI" id="CHEBI:29105"/>
        <label>1</label>
    </ligand>
</feature>
<evidence type="ECO:0000256" key="10">
    <source>
        <dbReference type="PIRSR" id="PIRSR037215-1"/>
    </source>
</evidence>
<dbReference type="PROSITE" id="PS00759">
    <property type="entry name" value="ARGE_DAPE_CPG2_2"/>
    <property type="match status" value="1"/>
</dbReference>
<evidence type="ECO:0000256" key="8">
    <source>
        <dbReference type="ARBA" id="ARBA00023049"/>
    </source>
</evidence>
<dbReference type="InterPro" id="IPR010161">
    <property type="entry name" value="Peptidase_M20B"/>
</dbReference>
<evidence type="ECO:0000256" key="11">
    <source>
        <dbReference type="PIRSR" id="PIRSR037215-2"/>
    </source>
</evidence>
<feature type="active site" evidence="9 10">
    <location>
        <position position="80"/>
    </location>
</feature>
<comment type="subcellular location">
    <subcellularLocation>
        <location evidence="9">Cytoplasm</location>
    </subcellularLocation>
</comment>
<dbReference type="Pfam" id="PF01546">
    <property type="entry name" value="Peptidase_M20"/>
    <property type="match status" value="1"/>
</dbReference>
<dbReference type="InterPro" id="IPR001261">
    <property type="entry name" value="ArgE/DapE_CS"/>
</dbReference>
<dbReference type="Gene3D" id="3.30.70.360">
    <property type="match status" value="1"/>
</dbReference>
<feature type="active site" description="Proton acceptor" evidence="9 10">
    <location>
        <position position="175"/>
    </location>
</feature>
<dbReference type="InterPro" id="IPR036264">
    <property type="entry name" value="Bact_exopeptidase_dim_dom"/>
</dbReference>
<evidence type="ECO:0000256" key="7">
    <source>
        <dbReference type="ARBA" id="ARBA00022833"/>
    </source>
</evidence>
<keyword evidence="3 9" id="KW-0031">Aminopeptidase</keyword>
<dbReference type="PROSITE" id="PS00758">
    <property type="entry name" value="ARGE_DAPE_CPG2_1"/>
    <property type="match status" value="1"/>
</dbReference>
<gene>
    <name evidence="9" type="primary">pepT</name>
    <name evidence="13" type="ORF">CSCA_1214</name>
</gene>
<organism evidence="13 14">
    <name type="scientific">Clostridium scatologenes</name>
    <dbReference type="NCBI Taxonomy" id="1548"/>
    <lineage>
        <taxon>Bacteria</taxon>
        <taxon>Bacillati</taxon>
        <taxon>Bacillota</taxon>
        <taxon>Clostridia</taxon>
        <taxon>Eubacteriales</taxon>
        <taxon>Clostridiaceae</taxon>
        <taxon>Clostridium</taxon>
    </lineage>
</organism>
<dbReference type="HAMAP" id="MF_00550">
    <property type="entry name" value="Aminopeptidase_M20"/>
    <property type="match status" value="1"/>
</dbReference>
<evidence type="ECO:0000256" key="5">
    <source>
        <dbReference type="ARBA" id="ARBA00022723"/>
    </source>
</evidence>
<name>A0A0E3JZI7_CLOSL</name>
<dbReference type="PANTHER" id="PTHR42994:SF1">
    <property type="entry name" value="PEPTIDASE T"/>
    <property type="match status" value="1"/>
</dbReference>
<keyword evidence="8 9" id="KW-0482">Metalloprotease</keyword>
<dbReference type="GO" id="GO:0008270">
    <property type="term" value="F:zinc ion binding"/>
    <property type="evidence" value="ECO:0007669"/>
    <property type="project" value="UniProtKB-UniRule"/>
</dbReference>
<dbReference type="AlphaFoldDB" id="A0A0E3JZI7"/>
<dbReference type="InterPro" id="IPR002933">
    <property type="entry name" value="Peptidase_M20"/>
</dbReference>
<evidence type="ECO:0000256" key="6">
    <source>
        <dbReference type="ARBA" id="ARBA00022801"/>
    </source>
</evidence>